<evidence type="ECO:0000313" key="1">
    <source>
        <dbReference type="EMBL" id="AMU93623.1"/>
    </source>
</evidence>
<organism evidence="1 2">
    <name type="scientific">Sphingopyxis terrae subsp. terrae NBRC 15098</name>
    <dbReference type="NCBI Taxonomy" id="1219058"/>
    <lineage>
        <taxon>Bacteria</taxon>
        <taxon>Pseudomonadati</taxon>
        <taxon>Pseudomonadota</taxon>
        <taxon>Alphaproteobacteria</taxon>
        <taxon>Sphingomonadales</taxon>
        <taxon>Sphingomonadaceae</taxon>
        <taxon>Sphingopyxis</taxon>
    </lineage>
</organism>
<dbReference type="AlphaFoldDB" id="A0A142VUY8"/>
<dbReference type="KEGG" id="ster:AOA14_03255"/>
<dbReference type="STRING" id="1219058.AOA14_03255"/>
<gene>
    <name evidence="1" type="ORF">AOA14_03255</name>
</gene>
<protein>
    <recommendedName>
        <fullName evidence="3">ArsR family transcriptional regulator</fullName>
    </recommendedName>
</protein>
<dbReference type="EMBL" id="CP013342">
    <property type="protein sequence ID" value="AMU93623.1"/>
    <property type="molecule type" value="Genomic_DNA"/>
</dbReference>
<accession>A0A142VUY8</accession>
<dbReference type="Proteomes" id="UP000076234">
    <property type="component" value="Chromosome"/>
</dbReference>
<reference evidence="1 2" key="2">
    <citation type="journal article" date="2016" name="Genome Announc.">
        <title>Complete Genome Sequence of Sphingopyxis terrae Strain 203-1 (NBRC 111660), a Polyethylene Glycol Degrader.</title>
        <authorList>
            <person name="Ohtsubo Y."/>
            <person name="Nonoyama S."/>
            <person name="Nagata Y."/>
            <person name="Numata M."/>
            <person name="Tsuchikane K."/>
            <person name="Hosoyama A."/>
            <person name="Yamazoe A."/>
            <person name="Tsuda M."/>
            <person name="Fujita N."/>
            <person name="Kawai F."/>
        </authorList>
    </citation>
    <scope>NUCLEOTIDE SEQUENCE [LARGE SCALE GENOMIC DNA]</scope>
    <source>
        <strain evidence="1 2">203-1</strain>
    </source>
</reference>
<evidence type="ECO:0000313" key="2">
    <source>
        <dbReference type="Proteomes" id="UP000076234"/>
    </source>
</evidence>
<name>A0A142VUY8_9SPHN</name>
<sequence length="76" mass="8341">MTDKKKLKLLILSQPQRACLEGLSNRRPQLLTDPVRDELVELGLVAQQGAKWTLTPTGKKVLAAGSNRRNKGGFSV</sequence>
<dbReference type="RefSeq" id="WP_062900735.1">
    <property type="nucleotide sequence ID" value="NZ_CP013342.1"/>
</dbReference>
<reference evidence="2" key="1">
    <citation type="submission" date="2015-11" db="EMBL/GenBank/DDBJ databases">
        <title>Complete genome sequence of a polyethylene glycol-degrading strain Sphingopyxis terrae strain 203-1 (NBRC 15098).</title>
        <authorList>
            <person name="Yoshiyuki O."/>
            <person name="Shouta N."/>
            <person name="Nagata Y."/>
            <person name="Numata M."/>
            <person name="Tsuchikane K."/>
            <person name="Hosoyama A."/>
            <person name="Yamazoe A."/>
            <person name="Tsuda M."/>
            <person name="Fujita N."/>
            <person name="Kawai F."/>
        </authorList>
    </citation>
    <scope>NUCLEOTIDE SEQUENCE [LARGE SCALE GENOMIC DNA]</scope>
    <source>
        <strain evidence="2">203-1</strain>
    </source>
</reference>
<evidence type="ECO:0008006" key="3">
    <source>
        <dbReference type="Google" id="ProtNLM"/>
    </source>
</evidence>
<proteinExistence type="predicted"/>